<dbReference type="Gene3D" id="1.20.120.450">
    <property type="entry name" value="dinb family like domain"/>
    <property type="match status" value="1"/>
</dbReference>
<gene>
    <name evidence="2" type="ORF">I4J89_15320</name>
</gene>
<dbReference type="InterPro" id="IPR034660">
    <property type="entry name" value="DinB/YfiT-like"/>
</dbReference>
<organism evidence="2 3">
    <name type="scientific">Actinoplanes aureus</name>
    <dbReference type="NCBI Taxonomy" id="2792083"/>
    <lineage>
        <taxon>Bacteria</taxon>
        <taxon>Bacillati</taxon>
        <taxon>Actinomycetota</taxon>
        <taxon>Actinomycetes</taxon>
        <taxon>Micromonosporales</taxon>
        <taxon>Micromonosporaceae</taxon>
        <taxon>Actinoplanes</taxon>
    </lineage>
</organism>
<dbReference type="AlphaFoldDB" id="A0A931CA58"/>
<reference evidence="2" key="1">
    <citation type="submission" date="2020-11" db="EMBL/GenBank/DDBJ databases">
        <title>Isolation and identification of active actinomycetes.</title>
        <authorList>
            <person name="Sun X."/>
        </authorList>
    </citation>
    <scope>NUCLEOTIDE SEQUENCE</scope>
    <source>
        <strain evidence="2">NEAU-A11</strain>
    </source>
</reference>
<sequence>MEHCGECGFTYAEVSAEAIPGRLREAGPRFAAALAAVPGPRRRPEPDVWSPLEYVCHVRDVLRVQGERVALALAADEPEFAPMGREERVVADAYNDQDPRVVLAELAGAAEELARDFGALAPAQWARTGVYNWPVAASRTLLWLGRHTVHEVEHHLMDVVRSDRGGQALGLP</sequence>
<accession>A0A931CA58</accession>
<dbReference type="RefSeq" id="WP_196414620.1">
    <property type="nucleotide sequence ID" value="NZ_JADQTO010000006.1"/>
</dbReference>
<evidence type="ECO:0000259" key="1">
    <source>
        <dbReference type="Pfam" id="PF12867"/>
    </source>
</evidence>
<keyword evidence="3" id="KW-1185">Reference proteome</keyword>
<protein>
    <submittedName>
        <fullName evidence="2">DinB family protein</fullName>
    </submittedName>
</protein>
<dbReference type="Proteomes" id="UP000598146">
    <property type="component" value="Unassembled WGS sequence"/>
</dbReference>
<proteinExistence type="predicted"/>
<evidence type="ECO:0000313" key="2">
    <source>
        <dbReference type="EMBL" id="MBG0562826.1"/>
    </source>
</evidence>
<evidence type="ECO:0000313" key="3">
    <source>
        <dbReference type="Proteomes" id="UP000598146"/>
    </source>
</evidence>
<dbReference type="Pfam" id="PF12867">
    <property type="entry name" value="DinB_2"/>
    <property type="match status" value="1"/>
</dbReference>
<name>A0A931CA58_9ACTN</name>
<feature type="domain" description="DinB-like" evidence="1">
    <location>
        <begin position="40"/>
        <end position="156"/>
    </location>
</feature>
<comment type="caution">
    <text evidence="2">The sequence shown here is derived from an EMBL/GenBank/DDBJ whole genome shotgun (WGS) entry which is preliminary data.</text>
</comment>
<dbReference type="EMBL" id="JADQTO010000006">
    <property type="protein sequence ID" value="MBG0562826.1"/>
    <property type="molecule type" value="Genomic_DNA"/>
</dbReference>
<dbReference type="SUPFAM" id="SSF109854">
    <property type="entry name" value="DinB/YfiT-like putative metalloenzymes"/>
    <property type="match status" value="1"/>
</dbReference>
<dbReference type="InterPro" id="IPR024775">
    <property type="entry name" value="DinB-like"/>
</dbReference>